<accession>A0A426Y0T1</accession>
<evidence type="ECO:0000256" key="1">
    <source>
        <dbReference type="SAM" id="MobiDB-lite"/>
    </source>
</evidence>
<comment type="caution">
    <text evidence="3">The sequence shown here is derived from an EMBL/GenBank/DDBJ whole genome shotgun (WGS) entry which is preliminary data.</text>
</comment>
<feature type="region of interest" description="Disordered" evidence="1">
    <location>
        <begin position="16"/>
        <end position="48"/>
    </location>
</feature>
<feature type="transmembrane region" description="Helical" evidence="2">
    <location>
        <begin position="145"/>
        <end position="165"/>
    </location>
</feature>
<reference evidence="3 4" key="1">
    <citation type="journal article" date="2014" name="Agronomy (Basel)">
        <title>A Draft Genome Sequence for Ensete ventricosum, the Drought-Tolerant Tree Against Hunger.</title>
        <authorList>
            <person name="Harrison J."/>
            <person name="Moore K.A."/>
            <person name="Paszkiewicz K."/>
            <person name="Jones T."/>
            <person name="Grant M."/>
            <person name="Ambacheew D."/>
            <person name="Muzemil S."/>
            <person name="Studholme D.J."/>
        </authorList>
    </citation>
    <scope>NUCLEOTIDE SEQUENCE [LARGE SCALE GENOMIC DNA]</scope>
</reference>
<keyword evidence="2" id="KW-0472">Membrane</keyword>
<name>A0A426Y0T1_ENSVE</name>
<keyword evidence="2" id="KW-0812">Transmembrane</keyword>
<dbReference type="AlphaFoldDB" id="A0A426Y0T1"/>
<evidence type="ECO:0000313" key="4">
    <source>
        <dbReference type="Proteomes" id="UP000287651"/>
    </source>
</evidence>
<feature type="non-terminal residue" evidence="3">
    <location>
        <position position="1"/>
    </location>
</feature>
<proteinExistence type="predicted"/>
<dbReference type="Proteomes" id="UP000287651">
    <property type="component" value="Unassembled WGS sequence"/>
</dbReference>
<protein>
    <submittedName>
        <fullName evidence="3">Uncharacterized protein</fullName>
    </submittedName>
</protein>
<gene>
    <name evidence="3" type="ORF">B296_00055179</name>
</gene>
<evidence type="ECO:0000256" key="2">
    <source>
        <dbReference type="SAM" id="Phobius"/>
    </source>
</evidence>
<sequence>SVSFFTRGVAVDSEVERQELEDEETTECKGERDTIISNSPRVSRPSKGSAGIALPIPSITGGWNDLCRDISSRRSDHRRMERFKWIPQSLHGGDQDRDEDLLGEFEGSDSWSPLQVLHLLCRFGCLIANLSFVSDSLLLPLGQRLYGFAASLVIGIAFMLLVRCFDS</sequence>
<evidence type="ECO:0000313" key="3">
    <source>
        <dbReference type="EMBL" id="RRT45375.1"/>
    </source>
</evidence>
<dbReference type="EMBL" id="AMZH03015875">
    <property type="protein sequence ID" value="RRT45375.1"/>
    <property type="molecule type" value="Genomic_DNA"/>
</dbReference>
<organism evidence="3 4">
    <name type="scientific">Ensete ventricosum</name>
    <name type="common">Abyssinian banana</name>
    <name type="synonym">Musa ensete</name>
    <dbReference type="NCBI Taxonomy" id="4639"/>
    <lineage>
        <taxon>Eukaryota</taxon>
        <taxon>Viridiplantae</taxon>
        <taxon>Streptophyta</taxon>
        <taxon>Embryophyta</taxon>
        <taxon>Tracheophyta</taxon>
        <taxon>Spermatophyta</taxon>
        <taxon>Magnoliopsida</taxon>
        <taxon>Liliopsida</taxon>
        <taxon>Zingiberales</taxon>
        <taxon>Musaceae</taxon>
        <taxon>Ensete</taxon>
    </lineage>
</organism>
<keyword evidence="2" id="KW-1133">Transmembrane helix</keyword>